<protein>
    <recommendedName>
        <fullName evidence="2">Single-stranded-DNA-specific exonuclease RecJ</fullName>
    </recommendedName>
</protein>
<dbReference type="InterPro" id="IPR001667">
    <property type="entry name" value="DDH_dom"/>
</dbReference>
<dbReference type="Gene3D" id="3.90.1640.30">
    <property type="match status" value="1"/>
</dbReference>
<dbReference type="EMBL" id="DF238840">
    <property type="protein sequence ID" value="GAF24811.1"/>
    <property type="molecule type" value="Genomic_DNA"/>
</dbReference>
<dbReference type="InterPro" id="IPR041122">
    <property type="entry name" value="RecJ_OB"/>
</dbReference>
<feature type="domain" description="DDH" evidence="7">
    <location>
        <begin position="133"/>
        <end position="261"/>
    </location>
</feature>
<proteinExistence type="inferred from homology"/>
<dbReference type="PANTHER" id="PTHR30255:SF2">
    <property type="entry name" value="SINGLE-STRANDED-DNA-SPECIFIC EXONUCLEASE RECJ"/>
    <property type="match status" value="1"/>
</dbReference>
<organism evidence="10">
    <name type="scientific">Moorella thermoacetica Y72</name>
    <dbReference type="NCBI Taxonomy" id="1325331"/>
    <lineage>
        <taxon>Bacteria</taxon>
        <taxon>Bacillati</taxon>
        <taxon>Bacillota</taxon>
        <taxon>Clostridia</taxon>
        <taxon>Neomoorellales</taxon>
        <taxon>Neomoorellaceae</taxon>
        <taxon>Neomoorella</taxon>
    </lineage>
</organism>
<dbReference type="Proteomes" id="UP000063718">
    <property type="component" value="Unassembled WGS sequence"/>
</dbReference>
<dbReference type="InterPro" id="IPR003156">
    <property type="entry name" value="DHHA1_dom"/>
</dbReference>
<keyword evidence="3" id="KW-0540">Nuclease</keyword>
<evidence type="ECO:0000256" key="3">
    <source>
        <dbReference type="ARBA" id="ARBA00022722"/>
    </source>
</evidence>
<evidence type="ECO:0000256" key="5">
    <source>
        <dbReference type="ARBA" id="ARBA00022839"/>
    </source>
</evidence>
<feature type="region of interest" description="Disordered" evidence="6">
    <location>
        <begin position="1"/>
        <end position="54"/>
    </location>
</feature>
<sequence>MPNPAPQSGIARYVTTARRRKNAPPGRNKGKKPAGSREYRGQPEREQRKGSRDLTEVICEIPPASFPERLALARELHITPITAQVLLNRGLTTAAAARAFLQPDPDNLLPPEKIPGLVAARNRLVRAIEVGERILVHGDYDVDGLAATAIMLETLARLGVTAEYYLPDRLSEGYGLKDAGLTRAREKGCNLLVTVDCGITSLEEADLARREGLELIITDHHRPGPALPAATAVVNPLLAPGLPLLCGAGVAFKLAQALAASFKLPPEGGVAAGWALDLAALGTVADAVPLLGENRLLVQLGLPLLAAGRRPGIRALAEVAGLPAGNWTARQVAFGLVPRLNAAGRLGAADPGLELLLTTSPQRALELAARLEKENQTRRLLEEAVTAEALVLAGEARERGEKGLVLAAPGWHPGVIGIVAARLAEQFNRPVVLIALAGDRGRGSGRSIPGINLHELLSRCRSHLLAFGGHSQAAGLEIAATEIPAFREAFNTALTGMGAEPRVPSIRAEAEVLVSQLDWQLLEELEQLAPFGEGNPRPVLVTRRALIKTARQVGRDGAHLKLTAGGEGREIGAIGFNLSLPPGLSPGHHVDLAFYLERNTYRDREELQLRLVALKAAETGATLPERAEGMVAATGEDGPVPTWGRQLQELLATHGPRVRVCLATTAAVRQAYNGCRRFFQVPETLQPLGPWLGRAGVERVLSRARGLITCSPFWPVIPAGKEALLASPLAAADLPPEQLLRPAGDSAALEVWPELLPLLTAGLERGERILLYAATGRIPWLVSRLAGALPGVPLAVDTYSDYRQFALAREGALAGRLPLLVARREVPAWFYPADLVVFTYLPDSLEEVELALPPGEKVPRVAILLAAGDRPVPDLRQELAVFYRRLQKLLGNGRGLYIVNNKGYHQLCYLAIFEELGLIQVTSRDQGLFIQPLEVETKRDLMASRRYRQLRAERELARQFRRQLPGGEVR</sequence>
<accession>A0A0S6UCV4</accession>
<reference evidence="10" key="1">
    <citation type="journal article" date="2014" name="Gene">
        <title>Genome-guided analysis of transformation efficiency and carbon dioxide assimilation by Moorella thermoacetica Y72.</title>
        <authorList>
            <person name="Tsukahara K."/>
            <person name="Kita A."/>
            <person name="Nakashimada Y."/>
            <person name="Hoshino T."/>
            <person name="Murakami K."/>
        </authorList>
    </citation>
    <scope>NUCLEOTIDE SEQUENCE [LARGE SCALE GENOMIC DNA]</scope>
    <source>
        <strain evidence="10">Y72</strain>
    </source>
</reference>
<evidence type="ECO:0000259" key="8">
    <source>
        <dbReference type="Pfam" id="PF02272"/>
    </source>
</evidence>
<feature type="domain" description="RecJ OB" evidence="9">
    <location>
        <begin position="510"/>
        <end position="611"/>
    </location>
</feature>
<evidence type="ECO:0000256" key="6">
    <source>
        <dbReference type="SAM" id="MobiDB-lite"/>
    </source>
</evidence>
<feature type="domain" description="DHHA1" evidence="8">
    <location>
        <begin position="402"/>
        <end position="494"/>
    </location>
</feature>
<evidence type="ECO:0000313" key="10">
    <source>
        <dbReference type="EMBL" id="GAF24811.1"/>
    </source>
</evidence>
<dbReference type="GO" id="GO:0003676">
    <property type="term" value="F:nucleic acid binding"/>
    <property type="evidence" value="ECO:0007669"/>
    <property type="project" value="InterPro"/>
</dbReference>
<dbReference type="GO" id="GO:0006310">
    <property type="term" value="P:DNA recombination"/>
    <property type="evidence" value="ECO:0007669"/>
    <property type="project" value="InterPro"/>
</dbReference>
<dbReference type="Pfam" id="PF17768">
    <property type="entry name" value="RecJ_OB"/>
    <property type="match status" value="1"/>
</dbReference>
<evidence type="ECO:0000256" key="4">
    <source>
        <dbReference type="ARBA" id="ARBA00022801"/>
    </source>
</evidence>
<keyword evidence="4" id="KW-0378">Hydrolase</keyword>
<dbReference type="NCBIfam" id="TIGR00644">
    <property type="entry name" value="recJ"/>
    <property type="match status" value="1"/>
</dbReference>
<evidence type="ECO:0000259" key="7">
    <source>
        <dbReference type="Pfam" id="PF01368"/>
    </source>
</evidence>
<dbReference type="GO" id="GO:0008409">
    <property type="term" value="F:5'-3' exonuclease activity"/>
    <property type="evidence" value="ECO:0007669"/>
    <property type="project" value="InterPro"/>
</dbReference>
<dbReference type="Pfam" id="PF02272">
    <property type="entry name" value="DHHA1"/>
    <property type="match status" value="1"/>
</dbReference>
<dbReference type="SUPFAM" id="SSF64182">
    <property type="entry name" value="DHH phosphoesterases"/>
    <property type="match status" value="1"/>
</dbReference>
<dbReference type="InterPro" id="IPR004610">
    <property type="entry name" value="RecJ"/>
</dbReference>
<feature type="compositionally biased region" description="Basic residues" evidence="6">
    <location>
        <begin position="17"/>
        <end position="34"/>
    </location>
</feature>
<name>A0A0S6UCV4_NEOTH</name>
<dbReference type="PANTHER" id="PTHR30255">
    <property type="entry name" value="SINGLE-STRANDED-DNA-SPECIFIC EXONUCLEASE RECJ"/>
    <property type="match status" value="1"/>
</dbReference>
<dbReference type="AlphaFoldDB" id="A0A0S6UCV4"/>
<feature type="compositionally biased region" description="Basic and acidic residues" evidence="6">
    <location>
        <begin position="35"/>
        <end position="54"/>
    </location>
</feature>
<dbReference type="GO" id="GO:0006281">
    <property type="term" value="P:DNA repair"/>
    <property type="evidence" value="ECO:0007669"/>
    <property type="project" value="InterPro"/>
</dbReference>
<evidence type="ECO:0000256" key="2">
    <source>
        <dbReference type="ARBA" id="ARBA00019841"/>
    </source>
</evidence>
<dbReference type="Gene3D" id="3.10.310.30">
    <property type="match status" value="1"/>
</dbReference>
<dbReference type="InterPro" id="IPR038763">
    <property type="entry name" value="DHH_sf"/>
</dbReference>
<comment type="similarity">
    <text evidence="1">Belongs to the RecJ family.</text>
</comment>
<evidence type="ECO:0000256" key="1">
    <source>
        <dbReference type="ARBA" id="ARBA00005915"/>
    </source>
</evidence>
<gene>
    <name evidence="10" type="ORF">MTY_0139</name>
</gene>
<dbReference type="InterPro" id="IPR051673">
    <property type="entry name" value="SSDNA_exonuclease_RecJ"/>
</dbReference>
<evidence type="ECO:0000259" key="9">
    <source>
        <dbReference type="Pfam" id="PF17768"/>
    </source>
</evidence>
<dbReference type="Pfam" id="PF01368">
    <property type="entry name" value="DHH"/>
    <property type="match status" value="1"/>
</dbReference>
<keyword evidence="5 10" id="KW-0269">Exonuclease</keyword>